<evidence type="ECO:0000313" key="1">
    <source>
        <dbReference type="EMBL" id="KAJ3551703.1"/>
    </source>
</evidence>
<dbReference type="EMBL" id="JANHOG010000765">
    <property type="protein sequence ID" value="KAJ3551703.1"/>
    <property type="molecule type" value="Genomic_DNA"/>
</dbReference>
<sequence length="317" mass="34415">MSAPTPDAEIIRAYQANLSSNYCTTAASVQRCYNFPLQYFLNVVESLPVIIIAVFSALRVFALLSRAYIPAAFTLALGLAPVVLELYRISKTAPYYVDDPVLGSSCYYNSLISLSVLSHRKNYFHHTVMALTHLTVALASVLSTITADVIAIAITWFKTYRHVREASSIGVNVDVGVALLRYGSLYFIVFFVVNLANGLVELVPSLTSAQPISTFTAVLPSIVLSRFLINLRQVDTAESSSATRVSHVSSLNFRRPSMPTIIGNLGEPLAEDDIDSEDYVIADAYERGSGAAVDSDEKLGMSDVISVSRGGIEEVPV</sequence>
<evidence type="ECO:0000313" key="2">
    <source>
        <dbReference type="Proteomes" id="UP001148662"/>
    </source>
</evidence>
<keyword evidence="2" id="KW-1185">Reference proteome</keyword>
<dbReference type="Proteomes" id="UP001148662">
    <property type="component" value="Unassembled WGS sequence"/>
</dbReference>
<protein>
    <submittedName>
        <fullName evidence="1">Uncharacterized protein</fullName>
    </submittedName>
</protein>
<comment type="caution">
    <text evidence="1">The sequence shown here is derived from an EMBL/GenBank/DDBJ whole genome shotgun (WGS) entry which is preliminary data.</text>
</comment>
<name>A0ACC1T2T5_9APHY</name>
<gene>
    <name evidence="1" type="ORF">NM688_g4556</name>
</gene>
<proteinExistence type="predicted"/>
<organism evidence="1 2">
    <name type="scientific">Phlebia brevispora</name>
    <dbReference type="NCBI Taxonomy" id="194682"/>
    <lineage>
        <taxon>Eukaryota</taxon>
        <taxon>Fungi</taxon>
        <taxon>Dikarya</taxon>
        <taxon>Basidiomycota</taxon>
        <taxon>Agaricomycotina</taxon>
        <taxon>Agaricomycetes</taxon>
        <taxon>Polyporales</taxon>
        <taxon>Meruliaceae</taxon>
        <taxon>Phlebia</taxon>
    </lineage>
</organism>
<accession>A0ACC1T2T5</accession>
<reference evidence="1" key="1">
    <citation type="submission" date="2022-07" db="EMBL/GenBank/DDBJ databases">
        <title>Genome Sequence of Phlebia brevispora.</title>
        <authorList>
            <person name="Buettner E."/>
        </authorList>
    </citation>
    <scope>NUCLEOTIDE SEQUENCE</scope>
    <source>
        <strain evidence="1">MPL23</strain>
    </source>
</reference>